<dbReference type="Proteomes" id="UP000837803">
    <property type="component" value="Unassembled WGS sequence"/>
</dbReference>
<reference evidence="1" key="1">
    <citation type="submission" date="2021-12" db="EMBL/GenBank/DDBJ databases">
        <authorList>
            <person name="Rodrigo-Torres L."/>
            <person name="Arahal R. D."/>
            <person name="Lucena T."/>
        </authorList>
    </citation>
    <scope>NUCLEOTIDE SEQUENCE</scope>
    <source>
        <strain evidence="1">CECT 8419</strain>
    </source>
</reference>
<dbReference type="EMBL" id="CAKLPZ010000002">
    <property type="protein sequence ID" value="CAH1000958.1"/>
    <property type="molecule type" value="Genomic_DNA"/>
</dbReference>
<comment type="caution">
    <text evidence="1">The sequence shown here is derived from an EMBL/GenBank/DDBJ whole genome shotgun (WGS) entry which is preliminary data.</text>
</comment>
<accession>A0ABN8F270</accession>
<dbReference type="RefSeq" id="WP_238750910.1">
    <property type="nucleotide sequence ID" value="NZ_CAKLPZ010000002.1"/>
</dbReference>
<protein>
    <recommendedName>
        <fullName evidence="3">GNAT family N-acetyltransferase</fullName>
    </recommendedName>
</protein>
<keyword evidence="2" id="KW-1185">Reference proteome</keyword>
<gene>
    <name evidence="1" type="ORF">LEM8419_01970</name>
</gene>
<sequence>MPLQEEPSGRTLASAIETVSGADYRWIADTPHFRFNWKKESANEVYKMFLVDEDEILDLVSLTDGPEEYRIHLDLIETSEEHRGEKKTISNIAGCLIAFACKLAFERRYDGFVSLQPKTKLIDLYQERYHFRQYGHYLGVEQELARKLIEEYLYDETEDAT</sequence>
<name>A0ABN8F270_9BACT</name>
<evidence type="ECO:0000313" key="2">
    <source>
        <dbReference type="Proteomes" id="UP000837803"/>
    </source>
</evidence>
<proteinExistence type="predicted"/>
<evidence type="ECO:0008006" key="3">
    <source>
        <dbReference type="Google" id="ProtNLM"/>
    </source>
</evidence>
<evidence type="ECO:0000313" key="1">
    <source>
        <dbReference type="EMBL" id="CAH1000958.1"/>
    </source>
</evidence>
<organism evidence="1 2">
    <name type="scientific">Neolewinella maritima</name>
    <dbReference type="NCBI Taxonomy" id="1383882"/>
    <lineage>
        <taxon>Bacteria</taxon>
        <taxon>Pseudomonadati</taxon>
        <taxon>Bacteroidota</taxon>
        <taxon>Saprospiria</taxon>
        <taxon>Saprospirales</taxon>
        <taxon>Lewinellaceae</taxon>
        <taxon>Neolewinella</taxon>
    </lineage>
</organism>